<dbReference type="NCBIfam" id="TIGR00595">
    <property type="entry name" value="priA"/>
    <property type="match status" value="1"/>
</dbReference>
<feature type="binding site" evidence="12">
    <location>
        <position position="438"/>
    </location>
    <ligand>
        <name>Zn(2+)</name>
        <dbReference type="ChEBI" id="CHEBI:29105"/>
        <label>2</label>
    </ligand>
</feature>
<dbReference type="Pfam" id="PF17764">
    <property type="entry name" value="PriA_3primeBD"/>
    <property type="match status" value="1"/>
</dbReference>
<dbReference type="SMART" id="SM00487">
    <property type="entry name" value="DEXDc"/>
    <property type="match status" value="1"/>
</dbReference>
<evidence type="ECO:0000256" key="3">
    <source>
        <dbReference type="ARBA" id="ARBA00022723"/>
    </source>
</evidence>
<dbReference type="InterPro" id="IPR005259">
    <property type="entry name" value="PriA"/>
</dbReference>
<dbReference type="SMART" id="SM00490">
    <property type="entry name" value="HELICc"/>
    <property type="match status" value="1"/>
</dbReference>
<evidence type="ECO:0000256" key="12">
    <source>
        <dbReference type="HAMAP-Rule" id="MF_00983"/>
    </source>
</evidence>
<feature type="binding site" evidence="12">
    <location>
        <position position="469"/>
    </location>
    <ligand>
        <name>Zn(2+)</name>
        <dbReference type="ChEBI" id="CHEBI:29105"/>
        <label>1</label>
    </ligand>
</feature>
<dbReference type="PANTHER" id="PTHR30580:SF0">
    <property type="entry name" value="PRIMOSOMAL PROTEIN N"/>
    <property type="match status" value="1"/>
</dbReference>
<feature type="domain" description="Helicase ATP-binding" evidence="13">
    <location>
        <begin position="201"/>
        <end position="367"/>
    </location>
</feature>
<keyword evidence="3 12" id="KW-0479">Metal-binding</keyword>
<comment type="cofactor">
    <cofactor evidence="12">
        <name>Zn(2+)</name>
        <dbReference type="ChEBI" id="CHEBI:29105"/>
    </cofactor>
    <text evidence="12">Binds 2 zinc ions per subunit.</text>
</comment>
<keyword evidence="9 12" id="KW-0238">DNA-binding</keyword>
<keyword evidence="10 12" id="KW-0413">Isomerase</keyword>
<feature type="binding site" evidence="12">
    <location>
        <position position="429"/>
    </location>
    <ligand>
        <name>Zn(2+)</name>
        <dbReference type="ChEBI" id="CHEBI:29105"/>
        <label>1</label>
    </ligand>
</feature>
<evidence type="ECO:0000256" key="5">
    <source>
        <dbReference type="ARBA" id="ARBA00022801"/>
    </source>
</evidence>
<dbReference type="GO" id="GO:1990077">
    <property type="term" value="C:primosome complex"/>
    <property type="evidence" value="ECO:0007669"/>
    <property type="project" value="UniProtKB-UniRule"/>
</dbReference>
<dbReference type="GO" id="GO:0006302">
    <property type="term" value="P:double-strand break repair"/>
    <property type="evidence" value="ECO:0007669"/>
    <property type="project" value="InterPro"/>
</dbReference>
<comment type="catalytic activity">
    <reaction evidence="11 12">
        <text>ATP + H2O = ADP + phosphate + H(+)</text>
        <dbReference type="Rhea" id="RHEA:13065"/>
        <dbReference type="ChEBI" id="CHEBI:15377"/>
        <dbReference type="ChEBI" id="CHEBI:15378"/>
        <dbReference type="ChEBI" id="CHEBI:30616"/>
        <dbReference type="ChEBI" id="CHEBI:43474"/>
        <dbReference type="ChEBI" id="CHEBI:456216"/>
        <dbReference type="EC" id="5.6.2.4"/>
    </reaction>
</comment>
<evidence type="ECO:0000256" key="6">
    <source>
        <dbReference type="ARBA" id="ARBA00022806"/>
    </source>
</evidence>
<protein>
    <recommendedName>
        <fullName evidence="12">Replication restart protein PriA</fullName>
    </recommendedName>
    <alternativeName>
        <fullName evidence="12">ATP-dependent DNA helicase PriA</fullName>
        <ecNumber evidence="12">5.6.2.4</ecNumber>
    </alternativeName>
    <alternativeName>
        <fullName evidence="12">DNA 3'-5' helicase PriA</fullName>
    </alternativeName>
</protein>
<comment type="catalytic activity">
    <reaction evidence="12">
        <text>Couples ATP hydrolysis with the unwinding of duplex DNA by translocating in the 3'-5' direction.</text>
        <dbReference type="EC" id="5.6.2.4"/>
    </reaction>
</comment>
<keyword evidence="4 12" id="KW-0547">Nucleotide-binding</keyword>
<dbReference type="PANTHER" id="PTHR30580">
    <property type="entry name" value="PRIMOSOMAL PROTEIN N"/>
    <property type="match status" value="1"/>
</dbReference>
<dbReference type="GO" id="GO:0006269">
    <property type="term" value="P:DNA replication, synthesis of primer"/>
    <property type="evidence" value="ECO:0007669"/>
    <property type="project" value="UniProtKB-KW"/>
</dbReference>
<feature type="binding site" evidence="12">
    <location>
        <position position="456"/>
    </location>
    <ligand>
        <name>Zn(2+)</name>
        <dbReference type="ChEBI" id="CHEBI:29105"/>
        <label>2</label>
    </ligand>
</feature>
<dbReference type="InterPro" id="IPR040498">
    <property type="entry name" value="PriA_CRR"/>
</dbReference>
<evidence type="ECO:0000256" key="9">
    <source>
        <dbReference type="ARBA" id="ARBA00023125"/>
    </source>
</evidence>
<gene>
    <name evidence="12 14" type="primary">priA</name>
    <name evidence="14" type="ORF">IAB14_00775</name>
</gene>
<dbReference type="HAMAP" id="MF_00983">
    <property type="entry name" value="PriA"/>
    <property type="match status" value="1"/>
</dbReference>
<comment type="similarity">
    <text evidence="12">Belongs to the helicase family. PriA subfamily.</text>
</comment>
<feature type="binding site" evidence="12">
    <location>
        <position position="472"/>
    </location>
    <ligand>
        <name>Zn(2+)</name>
        <dbReference type="ChEBI" id="CHEBI:29105"/>
        <label>1</label>
    </ligand>
</feature>
<evidence type="ECO:0000256" key="10">
    <source>
        <dbReference type="ARBA" id="ARBA00023235"/>
    </source>
</evidence>
<dbReference type="Gene3D" id="3.40.1440.60">
    <property type="entry name" value="PriA, 3(prime) DNA-binding domain"/>
    <property type="match status" value="1"/>
</dbReference>
<feature type="binding site" evidence="12">
    <location>
        <position position="441"/>
    </location>
    <ligand>
        <name>Zn(2+)</name>
        <dbReference type="ChEBI" id="CHEBI:29105"/>
        <label>2</label>
    </ligand>
</feature>
<feature type="binding site" evidence="12">
    <location>
        <position position="432"/>
    </location>
    <ligand>
        <name>Zn(2+)</name>
        <dbReference type="ChEBI" id="CHEBI:29105"/>
        <label>1</label>
    </ligand>
</feature>
<dbReference type="InterPro" id="IPR014001">
    <property type="entry name" value="Helicase_ATP-bd"/>
</dbReference>
<evidence type="ECO:0000259" key="13">
    <source>
        <dbReference type="PROSITE" id="PS51192"/>
    </source>
</evidence>
<evidence type="ECO:0000313" key="14">
    <source>
        <dbReference type="EMBL" id="HIU99628.1"/>
    </source>
</evidence>
<dbReference type="Pfam" id="PF18074">
    <property type="entry name" value="PriA_C"/>
    <property type="match status" value="1"/>
</dbReference>
<evidence type="ECO:0000313" key="15">
    <source>
        <dbReference type="Proteomes" id="UP000886891"/>
    </source>
</evidence>
<name>A0A9D1NBI1_9FIRM</name>
<evidence type="ECO:0000256" key="2">
    <source>
        <dbReference type="ARBA" id="ARBA00022705"/>
    </source>
</evidence>
<keyword evidence="7 12" id="KW-0862">Zinc</keyword>
<dbReference type="GO" id="GO:0006310">
    <property type="term" value="P:DNA recombination"/>
    <property type="evidence" value="ECO:0007669"/>
    <property type="project" value="InterPro"/>
</dbReference>
<feature type="binding site" evidence="12">
    <location>
        <position position="459"/>
    </location>
    <ligand>
        <name>Zn(2+)</name>
        <dbReference type="ChEBI" id="CHEBI:29105"/>
        <label>2</label>
    </ligand>
</feature>
<dbReference type="EMBL" id="DVOH01000010">
    <property type="protein sequence ID" value="HIU99628.1"/>
    <property type="molecule type" value="Genomic_DNA"/>
</dbReference>
<evidence type="ECO:0000256" key="7">
    <source>
        <dbReference type="ARBA" id="ARBA00022833"/>
    </source>
</evidence>
<dbReference type="InterPro" id="IPR041236">
    <property type="entry name" value="PriA_C"/>
</dbReference>
<dbReference type="CDD" id="cd18804">
    <property type="entry name" value="SF2_C_priA"/>
    <property type="match status" value="1"/>
</dbReference>
<reference evidence="14" key="1">
    <citation type="submission" date="2020-10" db="EMBL/GenBank/DDBJ databases">
        <authorList>
            <person name="Gilroy R."/>
        </authorList>
    </citation>
    <scope>NUCLEOTIDE SEQUENCE</scope>
    <source>
        <strain evidence="14">23406</strain>
    </source>
</reference>
<evidence type="ECO:0000256" key="1">
    <source>
        <dbReference type="ARBA" id="ARBA00022515"/>
    </source>
</evidence>
<proteinExistence type="inferred from homology"/>
<comment type="subunit">
    <text evidence="12">Component of the replication restart primosome.</text>
</comment>
<dbReference type="Pfam" id="PF00271">
    <property type="entry name" value="Helicase_C"/>
    <property type="match status" value="1"/>
</dbReference>
<dbReference type="PROSITE" id="PS51192">
    <property type="entry name" value="HELICASE_ATP_BIND_1"/>
    <property type="match status" value="1"/>
</dbReference>
<dbReference type="Pfam" id="PF00270">
    <property type="entry name" value="DEAD"/>
    <property type="match status" value="1"/>
</dbReference>
<evidence type="ECO:0000256" key="11">
    <source>
        <dbReference type="ARBA" id="ARBA00048988"/>
    </source>
</evidence>
<reference evidence="14" key="2">
    <citation type="journal article" date="2021" name="PeerJ">
        <title>Extensive microbial diversity within the chicken gut microbiome revealed by metagenomics and culture.</title>
        <authorList>
            <person name="Gilroy R."/>
            <person name="Ravi A."/>
            <person name="Getino M."/>
            <person name="Pursley I."/>
            <person name="Horton D.L."/>
            <person name="Alikhan N.F."/>
            <person name="Baker D."/>
            <person name="Gharbi K."/>
            <person name="Hall N."/>
            <person name="Watson M."/>
            <person name="Adriaenssens E.M."/>
            <person name="Foster-Nyarko E."/>
            <person name="Jarju S."/>
            <person name="Secka A."/>
            <person name="Antonio M."/>
            <person name="Oren A."/>
            <person name="Chaudhuri R.R."/>
            <person name="La Ragione R."/>
            <person name="Hildebrand F."/>
            <person name="Pallen M.J."/>
        </authorList>
    </citation>
    <scope>NUCLEOTIDE SEQUENCE</scope>
    <source>
        <strain evidence="14">23406</strain>
    </source>
</reference>
<dbReference type="GO" id="GO:0016787">
    <property type="term" value="F:hydrolase activity"/>
    <property type="evidence" value="ECO:0007669"/>
    <property type="project" value="UniProtKB-KW"/>
</dbReference>
<keyword evidence="5 12" id="KW-0378">Hydrolase</keyword>
<dbReference type="CDD" id="cd17929">
    <property type="entry name" value="DEXHc_priA"/>
    <property type="match status" value="1"/>
</dbReference>
<accession>A0A9D1NBI1</accession>
<comment type="caution">
    <text evidence="14">The sequence shown here is derived from an EMBL/GenBank/DDBJ whole genome shotgun (WGS) entry which is preliminary data.</text>
</comment>
<dbReference type="AlphaFoldDB" id="A0A9D1NBI1"/>
<dbReference type="GO" id="GO:0006270">
    <property type="term" value="P:DNA replication initiation"/>
    <property type="evidence" value="ECO:0007669"/>
    <property type="project" value="TreeGrafter"/>
</dbReference>
<dbReference type="EC" id="5.6.2.4" evidence="12"/>
<dbReference type="Proteomes" id="UP000886891">
    <property type="component" value="Unassembled WGS sequence"/>
</dbReference>
<dbReference type="GO" id="GO:0008270">
    <property type="term" value="F:zinc ion binding"/>
    <property type="evidence" value="ECO:0007669"/>
    <property type="project" value="UniProtKB-UniRule"/>
</dbReference>
<dbReference type="InterPro" id="IPR041222">
    <property type="entry name" value="PriA_3primeBD"/>
</dbReference>
<keyword evidence="6 12" id="KW-0347">Helicase</keyword>
<keyword evidence="2 12" id="KW-0235">DNA replication</keyword>
<keyword evidence="1 12" id="KW-0639">Primosome</keyword>
<evidence type="ECO:0000256" key="4">
    <source>
        <dbReference type="ARBA" id="ARBA00022741"/>
    </source>
</evidence>
<dbReference type="GO" id="GO:0003677">
    <property type="term" value="F:DNA binding"/>
    <property type="evidence" value="ECO:0007669"/>
    <property type="project" value="UniProtKB-UniRule"/>
</dbReference>
<dbReference type="InterPro" id="IPR001650">
    <property type="entry name" value="Helicase_C-like"/>
</dbReference>
<evidence type="ECO:0000256" key="8">
    <source>
        <dbReference type="ARBA" id="ARBA00022840"/>
    </source>
</evidence>
<dbReference type="InterPro" id="IPR027417">
    <property type="entry name" value="P-loop_NTPase"/>
</dbReference>
<dbReference type="InterPro" id="IPR011545">
    <property type="entry name" value="DEAD/DEAH_box_helicase_dom"/>
</dbReference>
<comment type="function">
    <text evidence="12">Initiates the restart of stalled replication forks, which reloads the replicative helicase on sites other than the origin of replication. Recognizes and binds to abandoned replication forks and remodels them to uncover a helicase loading site. Promotes assembly of the primosome at these replication forks.</text>
</comment>
<organism evidence="14 15">
    <name type="scientific">Candidatus Stercoripulliclostridium merdipullorum</name>
    <dbReference type="NCBI Taxonomy" id="2840952"/>
    <lineage>
        <taxon>Bacteria</taxon>
        <taxon>Bacillati</taxon>
        <taxon>Bacillota</taxon>
        <taxon>Clostridia</taxon>
        <taxon>Eubacteriales</taxon>
        <taxon>Candidatus Stercoripulliclostridium</taxon>
    </lineage>
</organism>
<dbReference type="GO" id="GO:0043138">
    <property type="term" value="F:3'-5' DNA helicase activity"/>
    <property type="evidence" value="ECO:0007669"/>
    <property type="project" value="UniProtKB-EC"/>
</dbReference>
<dbReference type="GO" id="GO:0005524">
    <property type="term" value="F:ATP binding"/>
    <property type="evidence" value="ECO:0007669"/>
    <property type="project" value="UniProtKB-UniRule"/>
</dbReference>
<dbReference type="FunFam" id="3.40.50.300:FF:000489">
    <property type="entry name" value="Primosome assembly protein PriA"/>
    <property type="match status" value="1"/>
</dbReference>
<keyword evidence="8 12" id="KW-0067">ATP-binding</keyword>
<dbReference type="Gene3D" id="3.40.50.300">
    <property type="entry name" value="P-loop containing nucleotide triphosphate hydrolases"/>
    <property type="match status" value="2"/>
</dbReference>
<dbReference type="Pfam" id="PF18319">
    <property type="entry name" value="Zn_ribbon_PriA"/>
    <property type="match status" value="1"/>
</dbReference>
<dbReference type="InterPro" id="IPR042115">
    <property type="entry name" value="PriA_3primeBD_sf"/>
</dbReference>
<dbReference type="SUPFAM" id="SSF52540">
    <property type="entry name" value="P-loop containing nucleoside triphosphate hydrolases"/>
    <property type="match status" value="1"/>
</dbReference>
<sequence>MVYEVIVDISNSEVDKIFDYGAPFSVRLGMRVLVPFGRRQVEGFVIGTKEKSDYDVKDIILKLDEEPVVLPEMLDLMRWMSRRNLRLVDCLRLFIPSKLRGGRVKVLRRNFVLLADGVDVEARLPELARAPKQQEILLALKEGGNFESELTKRFSPAAIKGLEQKGLIRIVSEERGRTPDAIRAESKQIVLTDDQRHAIETIVTGKESAYLLHGVTGSGKTEVYMNVIESVLNEGKTAIMLVPEISLTPQMLGVFRARFGDRVSLLHSGLSDGERYDEWRRLRSGKARVALGARSAIFAPVDNLGVIIIDEEHDSSYVSEGNPRYFTSEVAEFRARYHGAKLILGSATPSIDTYLKAKNGQYRLIALKERANRKQMPSIDTVDMRKEIRSGNLSIFSRELLRALDKTLAEGNQAMIFVNRRGYASFVRCRSCGYVAKCTDCDVSLTYHKEDNRLKCHYCGKQFEALTACPVCGFKGLKEGKVGTEKVVAELKRIFPSARVLRMDNDTTSTKNAYLDILSTFAEGKADILVGTQMIAKGHDFKNVTLVGILDADLALYFSDYRSNERTFQLITQVAGRAGREQKPGRVIMQTYNPNHFVFGFAAHYDYEGFFEKEANARETTKFPPYSKILRILVLSHEDEQAIAGARTLYERVKAYAAAHPEAIIRVQVMRAPIRRIQNYYRYQLVVWLKKDVTEGHLEAIYDEVRRLDVKNISVFTEINPQQMV</sequence>